<gene>
    <name evidence="1" type="ORF">TM7x_02015</name>
</gene>
<organism evidence="1 2">
    <name type="scientific">Candidatus Nanosynbacter lyticus</name>
    <dbReference type="NCBI Taxonomy" id="2093824"/>
    <lineage>
        <taxon>Bacteria</taxon>
        <taxon>Candidatus Saccharimonadota</taxon>
        <taxon>Candidatus Saccharimonadia</taxon>
        <taxon>Candidatus Nanosynbacterales</taxon>
        <taxon>Candidatus Nanosynbacteraceae</taxon>
        <taxon>Candidatus Nanosynbacter</taxon>
    </lineage>
</organism>
<proteinExistence type="predicted"/>
<dbReference type="EMBL" id="CP007496">
    <property type="protein sequence ID" value="AJA06821.1"/>
    <property type="molecule type" value="Genomic_DNA"/>
</dbReference>
<dbReference type="KEGG" id="sox:TM7x_02015"/>
<reference evidence="1 2" key="1">
    <citation type="journal article" date="2015" name="Proc. Natl. Acad. Sci. U.S.A.">
        <title>Cultivation of a human-associated TM7 phylotype reveals a reduced genome and epibiotic parasitic lifestyle.</title>
        <authorList>
            <person name="He X."/>
            <person name="McLean J.S."/>
            <person name="Edlund A."/>
            <person name="Yooseph S."/>
            <person name="Hall A.P."/>
            <person name="Liu S.Y."/>
            <person name="Dorrestein P.C."/>
            <person name="Esquenazi E."/>
            <person name="Hunter R.C."/>
            <person name="Cheng G."/>
            <person name="Nelson K.E."/>
            <person name="Lux R."/>
            <person name="Shi W."/>
        </authorList>
    </citation>
    <scope>NUCLEOTIDE SEQUENCE [LARGE SCALE GENOMIC DNA]</scope>
    <source>
        <strain evidence="1 2">TM7x</strain>
    </source>
</reference>
<keyword evidence="2" id="KW-1185">Reference proteome</keyword>
<name>A0A6S4GUX1_9BACT</name>
<dbReference type="AlphaFoldDB" id="A0A6S4GUX1"/>
<dbReference type="RefSeq" id="WP_039327431.1">
    <property type="nucleotide sequence ID" value="NZ_CP007496.1"/>
</dbReference>
<evidence type="ECO:0000313" key="2">
    <source>
        <dbReference type="Proteomes" id="UP000030902"/>
    </source>
</evidence>
<accession>A0A6S4GUX1</accession>
<evidence type="ECO:0000313" key="1">
    <source>
        <dbReference type="EMBL" id="AJA06821.1"/>
    </source>
</evidence>
<protein>
    <submittedName>
        <fullName evidence="1">Uncharacterized protein</fullName>
    </submittedName>
</protein>
<sequence>MTQDLELAVDLLHDIARDVSEVFDSEVFYDFSLEEQLELLKQYEDESRGVIRNISEPREFKGECVVMAYRCLPGDLLSTVSWNDATLKEVGVGEETEPFNLRADKVELWNPELEGSSYLTKKISNILDLPLSLGEPMLILENSKDDVLYLVRVRDIVGLSRGNPKDIS</sequence>
<dbReference type="Proteomes" id="UP000030902">
    <property type="component" value="Chromosome"/>
</dbReference>